<dbReference type="InterPro" id="IPR006946">
    <property type="entry name" value="DGR2-like_dom"/>
</dbReference>
<evidence type="ECO:0000256" key="3">
    <source>
        <dbReference type="ARBA" id="ARBA00022525"/>
    </source>
</evidence>
<feature type="domain" description="DUF642" evidence="8">
    <location>
        <begin position="197"/>
        <end position="310"/>
    </location>
</feature>
<dbReference type="Proteomes" id="UP000541444">
    <property type="component" value="Unassembled WGS sequence"/>
</dbReference>
<accession>A0A7J7LDH0</accession>
<dbReference type="Pfam" id="PF04862">
    <property type="entry name" value="DUF642"/>
    <property type="match status" value="2"/>
</dbReference>
<organism evidence="9 10">
    <name type="scientific">Kingdonia uniflora</name>
    <dbReference type="NCBI Taxonomy" id="39325"/>
    <lineage>
        <taxon>Eukaryota</taxon>
        <taxon>Viridiplantae</taxon>
        <taxon>Streptophyta</taxon>
        <taxon>Embryophyta</taxon>
        <taxon>Tracheophyta</taxon>
        <taxon>Spermatophyta</taxon>
        <taxon>Magnoliopsida</taxon>
        <taxon>Ranunculales</taxon>
        <taxon>Circaeasteraceae</taxon>
        <taxon>Kingdonia</taxon>
    </lineage>
</organism>
<dbReference type="AlphaFoldDB" id="A0A7J7LDH0"/>
<dbReference type="PANTHER" id="PTHR31265:SF2">
    <property type="entry name" value="F17A17.37 PROTEIN"/>
    <property type="match status" value="1"/>
</dbReference>
<feature type="domain" description="DUF642" evidence="8">
    <location>
        <begin position="25"/>
        <end position="185"/>
    </location>
</feature>
<feature type="chain" id="PRO_5029480745" description="DUF642 domain-containing protein" evidence="7">
    <location>
        <begin position="22"/>
        <end position="443"/>
    </location>
</feature>
<evidence type="ECO:0000256" key="1">
    <source>
        <dbReference type="ARBA" id="ARBA00004196"/>
    </source>
</evidence>
<evidence type="ECO:0000256" key="2">
    <source>
        <dbReference type="ARBA" id="ARBA00004613"/>
    </source>
</evidence>
<dbReference type="EMBL" id="JACGCM010002352">
    <property type="protein sequence ID" value="KAF6140731.1"/>
    <property type="molecule type" value="Genomic_DNA"/>
</dbReference>
<feature type="signal peptide" evidence="7">
    <location>
        <begin position="1"/>
        <end position="21"/>
    </location>
</feature>
<evidence type="ECO:0000313" key="9">
    <source>
        <dbReference type="EMBL" id="KAF6140731.1"/>
    </source>
</evidence>
<dbReference type="GO" id="GO:0005576">
    <property type="term" value="C:extracellular region"/>
    <property type="evidence" value="ECO:0007669"/>
    <property type="project" value="UniProtKB-SubCell"/>
</dbReference>
<keyword evidence="3" id="KW-0964">Secreted</keyword>
<gene>
    <name evidence="9" type="ORF">GIB67_035158</name>
</gene>
<feature type="region of interest" description="Disordered" evidence="6">
    <location>
        <begin position="373"/>
        <end position="413"/>
    </location>
</feature>
<evidence type="ECO:0000256" key="6">
    <source>
        <dbReference type="SAM" id="MobiDB-lite"/>
    </source>
</evidence>
<protein>
    <recommendedName>
        <fullName evidence="8">DUF642 domain-containing protein</fullName>
    </recommendedName>
</protein>
<proteinExistence type="predicted"/>
<comment type="subcellular location">
    <subcellularLocation>
        <location evidence="1">Cell envelope</location>
    </subcellularLocation>
    <subcellularLocation>
        <location evidence="2">Secreted</location>
    </subcellularLocation>
</comment>
<evidence type="ECO:0000256" key="5">
    <source>
        <dbReference type="ARBA" id="ARBA00023180"/>
    </source>
</evidence>
<keyword evidence="10" id="KW-1185">Reference proteome</keyword>
<sequence>MEVLLCLMLVFSPLFIGHTSAALNGLLPNGNFEQGPKPSNLVKTVIKGKYSLPKWKIDGVVEYIKGGLQLGVRWSDSNTDGVHSVKLGSGASVSQNITLKPGSIYFLTFAVMKTCLQKNEVLWVVVPSQPLVLPLQNLYSNISSGGDVYAWGFRAAAKVGTVTFYNPEVQKNGACGIQVDSIAIKEASVPLTTRGYAVPFGLGAVELISGNEGTISQILRTIPNKFYNLTFTVGDASDFCYGTLTVEVSVGKETWKVPYEAFGNGGSKTVTFKFKAIFSRTTIKFVSGSYQRNFEHVDLPCGPVVDQVIVTPLPLLLGIVYAKNEFSYPGDLIQLLLAAEHDNTSVFGKNKRFSPRRMKPAARKILFHDRDNHERGSGSGMVTEGRNQGLLGPQKHNRFKKVGQPQTPKKIKKPDFKSPCLRCGAAGYWVRGCKASWVPRVKV</sequence>
<keyword evidence="5" id="KW-0325">Glycoprotein</keyword>
<keyword evidence="4 7" id="KW-0732">Signal</keyword>
<evidence type="ECO:0000259" key="8">
    <source>
        <dbReference type="Pfam" id="PF04862"/>
    </source>
</evidence>
<comment type="caution">
    <text evidence="9">The sequence shown here is derived from an EMBL/GenBank/DDBJ whole genome shotgun (WGS) entry which is preliminary data.</text>
</comment>
<dbReference type="InterPro" id="IPR052437">
    <property type="entry name" value="Pectin_Meth_Modulator"/>
</dbReference>
<evidence type="ECO:0000256" key="7">
    <source>
        <dbReference type="SAM" id="SignalP"/>
    </source>
</evidence>
<dbReference type="PANTHER" id="PTHR31265">
    <property type="entry name" value="OS02G0527500 PROTEIN-RELATED"/>
    <property type="match status" value="1"/>
</dbReference>
<evidence type="ECO:0000313" key="10">
    <source>
        <dbReference type="Proteomes" id="UP000541444"/>
    </source>
</evidence>
<name>A0A7J7LDH0_9MAGN</name>
<reference evidence="9 10" key="1">
    <citation type="journal article" date="2020" name="IScience">
        <title>Genome Sequencing of the Endangered Kingdonia uniflora (Circaeasteraceae, Ranunculales) Reveals Potential Mechanisms of Evolutionary Specialization.</title>
        <authorList>
            <person name="Sun Y."/>
            <person name="Deng T."/>
            <person name="Zhang A."/>
            <person name="Moore M.J."/>
            <person name="Landis J.B."/>
            <person name="Lin N."/>
            <person name="Zhang H."/>
            <person name="Zhang X."/>
            <person name="Huang J."/>
            <person name="Zhang X."/>
            <person name="Sun H."/>
            <person name="Wang H."/>
        </authorList>
    </citation>
    <scope>NUCLEOTIDE SEQUENCE [LARGE SCALE GENOMIC DNA]</scope>
    <source>
        <strain evidence="9">TB1705</strain>
        <tissue evidence="9">Leaf</tissue>
    </source>
</reference>
<evidence type="ECO:0000256" key="4">
    <source>
        <dbReference type="ARBA" id="ARBA00022729"/>
    </source>
</evidence>